<evidence type="ECO:0000256" key="5">
    <source>
        <dbReference type="ARBA" id="ARBA00022692"/>
    </source>
</evidence>
<gene>
    <name evidence="12" type="ORF">ARALYDRAFT_904882</name>
</gene>
<keyword evidence="13" id="KW-1185">Reference proteome</keyword>
<comment type="subcellular location">
    <subcellularLocation>
        <location evidence="1">Golgi apparatus membrane</location>
        <topology evidence="1">Single-pass type II membrane protein</topology>
    </subcellularLocation>
</comment>
<evidence type="ECO:0000256" key="3">
    <source>
        <dbReference type="ARBA" id="ARBA00022676"/>
    </source>
</evidence>
<evidence type="ECO:0000256" key="4">
    <source>
        <dbReference type="ARBA" id="ARBA00022679"/>
    </source>
</evidence>
<evidence type="ECO:0000259" key="11">
    <source>
        <dbReference type="Pfam" id="PF03016"/>
    </source>
</evidence>
<reference evidence="13" key="1">
    <citation type="journal article" date="2011" name="Nat. Genet.">
        <title>The Arabidopsis lyrata genome sequence and the basis of rapid genome size change.</title>
        <authorList>
            <person name="Hu T.T."/>
            <person name="Pattyn P."/>
            <person name="Bakker E.G."/>
            <person name="Cao J."/>
            <person name="Cheng J.-F."/>
            <person name="Clark R.M."/>
            <person name="Fahlgren N."/>
            <person name="Fawcett J.A."/>
            <person name="Grimwood J."/>
            <person name="Gundlach H."/>
            <person name="Haberer G."/>
            <person name="Hollister J.D."/>
            <person name="Ossowski S."/>
            <person name="Ottilar R.P."/>
            <person name="Salamov A.A."/>
            <person name="Schneeberger K."/>
            <person name="Spannagl M."/>
            <person name="Wang X."/>
            <person name="Yang L."/>
            <person name="Nasrallah M.E."/>
            <person name="Bergelson J."/>
            <person name="Carrington J.C."/>
            <person name="Gaut B.S."/>
            <person name="Schmutz J."/>
            <person name="Mayer K.F.X."/>
            <person name="Van de Peer Y."/>
            <person name="Grigoriev I.V."/>
            <person name="Nordborg M."/>
            <person name="Weigel D."/>
            <person name="Guo Y.-L."/>
        </authorList>
    </citation>
    <scope>NUCLEOTIDE SEQUENCE [LARGE SCALE GENOMIC DNA]</scope>
    <source>
        <strain evidence="13">cv. MN47</strain>
    </source>
</reference>
<evidence type="ECO:0000256" key="10">
    <source>
        <dbReference type="SAM" id="SignalP"/>
    </source>
</evidence>
<dbReference type="GO" id="GO:0016757">
    <property type="term" value="F:glycosyltransferase activity"/>
    <property type="evidence" value="ECO:0007669"/>
    <property type="project" value="UniProtKB-KW"/>
</dbReference>
<keyword evidence="4" id="KW-0808">Transferase</keyword>
<dbReference type="InterPro" id="IPR040911">
    <property type="entry name" value="Exostosin_GT47"/>
</dbReference>
<dbReference type="PANTHER" id="PTHR11062:SF393">
    <property type="entry name" value="GLUCURONOXYLAN GLUCURONOSYLTRANSFERASE F8H-RELATED"/>
    <property type="match status" value="1"/>
</dbReference>
<dbReference type="STRING" id="81972.D7LR98"/>
<evidence type="ECO:0000256" key="9">
    <source>
        <dbReference type="ARBA" id="ARBA00023180"/>
    </source>
</evidence>
<keyword evidence="6" id="KW-0735">Signal-anchor</keyword>
<dbReference type="EMBL" id="GL348717">
    <property type="protein sequence ID" value="EFH51603.1"/>
    <property type="molecule type" value="Genomic_DNA"/>
</dbReference>
<feature type="chain" id="PRO_5003102244" description="Exostosin GT47 domain-containing protein" evidence="10">
    <location>
        <begin position="23"/>
        <end position="64"/>
    </location>
</feature>
<evidence type="ECO:0000313" key="13">
    <source>
        <dbReference type="Proteomes" id="UP000008694"/>
    </source>
</evidence>
<organism evidence="13">
    <name type="scientific">Arabidopsis lyrata subsp. lyrata</name>
    <name type="common">Lyre-leaved rock-cress</name>
    <dbReference type="NCBI Taxonomy" id="81972"/>
    <lineage>
        <taxon>Eukaryota</taxon>
        <taxon>Viridiplantae</taxon>
        <taxon>Streptophyta</taxon>
        <taxon>Embryophyta</taxon>
        <taxon>Tracheophyta</taxon>
        <taxon>Spermatophyta</taxon>
        <taxon>Magnoliopsida</taxon>
        <taxon>eudicotyledons</taxon>
        <taxon>Gunneridae</taxon>
        <taxon>Pentapetalae</taxon>
        <taxon>rosids</taxon>
        <taxon>malvids</taxon>
        <taxon>Brassicales</taxon>
        <taxon>Brassicaceae</taxon>
        <taxon>Camelineae</taxon>
        <taxon>Arabidopsis</taxon>
    </lineage>
</organism>
<keyword evidence="5" id="KW-0812">Transmembrane</keyword>
<name>D7LR98_ARALL</name>
<evidence type="ECO:0000256" key="8">
    <source>
        <dbReference type="ARBA" id="ARBA00023034"/>
    </source>
</evidence>
<evidence type="ECO:0000256" key="2">
    <source>
        <dbReference type="ARBA" id="ARBA00010271"/>
    </source>
</evidence>
<dbReference type="GO" id="GO:0010417">
    <property type="term" value="P:glucuronoxylan biosynthetic process"/>
    <property type="evidence" value="ECO:0007669"/>
    <property type="project" value="TreeGrafter"/>
</dbReference>
<protein>
    <recommendedName>
        <fullName evidence="11">Exostosin GT47 domain-containing protein</fullName>
    </recommendedName>
</protein>
<proteinExistence type="inferred from homology"/>
<evidence type="ECO:0000256" key="6">
    <source>
        <dbReference type="ARBA" id="ARBA00022968"/>
    </source>
</evidence>
<evidence type="ECO:0000313" key="12">
    <source>
        <dbReference type="EMBL" id="EFH51603.1"/>
    </source>
</evidence>
<dbReference type="Pfam" id="PF03016">
    <property type="entry name" value="Exostosin_GT47"/>
    <property type="match status" value="1"/>
</dbReference>
<dbReference type="InterPro" id="IPR004263">
    <property type="entry name" value="Exostosin"/>
</dbReference>
<dbReference type="AlphaFoldDB" id="D7LR98"/>
<feature type="domain" description="Exostosin GT47" evidence="11">
    <location>
        <begin position="2"/>
        <end position="63"/>
    </location>
</feature>
<keyword evidence="8" id="KW-0333">Golgi apparatus</keyword>
<dbReference type="eggNOG" id="KOG1021">
    <property type="taxonomic scope" value="Eukaryota"/>
</dbReference>
<dbReference type="PANTHER" id="PTHR11062">
    <property type="entry name" value="EXOSTOSIN HEPARAN SULFATE GLYCOSYLTRANSFERASE -RELATED"/>
    <property type="match status" value="1"/>
</dbReference>
<dbReference type="Proteomes" id="UP000008694">
    <property type="component" value="Unassembled WGS sequence"/>
</dbReference>
<keyword evidence="7" id="KW-1133">Transmembrane helix</keyword>
<accession>D7LR98</accession>
<dbReference type="GO" id="GO:0000139">
    <property type="term" value="C:Golgi membrane"/>
    <property type="evidence" value="ECO:0007669"/>
    <property type="project" value="UniProtKB-SubCell"/>
</dbReference>
<evidence type="ECO:0000256" key="7">
    <source>
        <dbReference type="ARBA" id="ARBA00022989"/>
    </source>
</evidence>
<keyword evidence="7" id="KW-0472">Membrane</keyword>
<comment type="similarity">
    <text evidence="2">Belongs to the glycosyltransferase 47 family.</text>
</comment>
<sequence>MRSIFCLCPFGWGIWSPRLVESAVSGCVPVVIANGIQLPFSEIVRWPEILLMMAKKDDMNLQKI</sequence>
<keyword evidence="10" id="KW-0732">Signal</keyword>
<keyword evidence="9" id="KW-0325">Glycoprotein</keyword>
<evidence type="ECO:0000256" key="1">
    <source>
        <dbReference type="ARBA" id="ARBA00004323"/>
    </source>
</evidence>
<keyword evidence="3" id="KW-0328">Glycosyltransferase</keyword>
<dbReference type="Gramene" id="scaffold_500586.1">
    <property type="protein sequence ID" value="scaffold_500586.1"/>
    <property type="gene ID" value="scaffold_500586.1"/>
</dbReference>
<feature type="signal peptide" evidence="10">
    <location>
        <begin position="1"/>
        <end position="22"/>
    </location>
</feature>
<dbReference type="HOGENOM" id="CLU_2870640_0_0_1"/>